<proteinExistence type="predicted"/>
<keyword evidence="1" id="KW-0677">Repeat</keyword>
<dbReference type="AlphaFoldDB" id="A0A816ETG7"/>
<comment type="caution">
    <text evidence="3">The sequence shown here is derived from an EMBL/GenBank/DDBJ whole genome shotgun (WGS) entry which is preliminary data.</text>
</comment>
<evidence type="ECO:0000313" key="4">
    <source>
        <dbReference type="Proteomes" id="UP000663828"/>
    </source>
</evidence>
<reference evidence="3" key="1">
    <citation type="submission" date="2021-02" db="EMBL/GenBank/DDBJ databases">
        <authorList>
            <person name="Nowell W R."/>
        </authorList>
    </citation>
    <scope>NUCLEOTIDE SEQUENCE</scope>
</reference>
<organism evidence="3 4">
    <name type="scientific">Adineta ricciae</name>
    <name type="common">Rotifer</name>
    <dbReference type="NCBI Taxonomy" id="249248"/>
    <lineage>
        <taxon>Eukaryota</taxon>
        <taxon>Metazoa</taxon>
        <taxon>Spiralia</taxon>
        <taxon>Gnathifera</taxon>
        <taxon>Rotifera</taxon>
        <taxon>Eurotatoria</taxon>
        <taxon>Bdelloidea</taxon>
        <taxon>Adinetida</taxon>
        <taxon>Adinetidae</taxon>
        <taxon>Adineta</taxon>
    </lineage>
</organism>
<dbReference type="Pfam" id="PF01436">
    <property type="entry name" value="NHL"/>
    <property type="match status" value="1"/>
</dbReference>
<dbReference type="InterPro" id="IPR001258">
    <property type="entry name" value="NHL_repeat"/>
</dbReference>
<name>A0A816ETG7_ADIRI</name>
<feature type="repeat" description="NHL" evidence="2">
    <location>
        <begin position="36"/>
        <end position="75"/>
    </location>
</feature>
<evidence type="ECO:0000256" key="2">
    <source>
        <dbReference type="PROSITE-ProRule" id="PRU00504"/>
    </source>
</evidence>
<evidence type="ECO:0000313" key="3">
    <source>
        <dbReference type="EMBL" id="CAF1651691.1"/>
    </source>
</evidence>
<protein>
    <submittedName>
        <fullName evidence="3">Uncharacterized protein</fullName>
    </submittedName>
</protein>
<accession>A0A816ETG7</accession>
<dbReference type="EMBL" id="CAJNOR010010170">
    <property type="protein sequence ID" value="CAF1651691.1"/>
    <property type="molecule type" value="Genomic_DNA"/>
</dbReference>
<dbReference type="Gene3D" id="2.120.10.30">
    <property type="entry name" value="TolB, C-terminal domain"/>
    <property type="match status" value="1"/>
</dbReference>
<gene>
    <name evidence="3" type="ORF">XAT740_LOCUS55098</name>
</gene>
<dbReference type="PANTHER" id="PTHR46388:SF2">
    <property type="entry name" value="NHL REPEAT-CONTAINING PROTEIN 2"/>
    <property type="match status" value="1"/>
</dbReference>
<feature type="non-terminal residue" evidence="3">
    <location>
        <position position="143"/>
    </location>
</feature>
<dbReference type="PANTHER" id="PTHR46388">
    <property type="entry name" value="NHL REPEAT-CONTAINING PROTEIN 2"/>
    <property type="match status" value="1"/>
</dbReference>
<keyword evidence="4" id="KW-1185">Reference proteome</keyword>
<evidence type="ECO:0000256" key="1">
    <source>
        <dbReference type="ARBA" id="ARBA00022737"/>
    </source>
</evidence>
<dbReference type="Proteomes" id="UP000663828">
    <property type="component" value="Unassembled WGS sequence"/>
</dbReference>
<dbReference type="InterPro" id="IPR011042">
    <property type="entry name" value="6-blade_b-propeller_TolB-like"/>
</dbReference>
<dbReference type="SUPFAM" id="SSF101898">
    <property type="entry name" value="NHL repeat"/>
    <property type="match status" value="1"/>
</dbReference>
<sequence>IFIDRQQSIYISDSFNHRIVKWTKGAKEGIVVAGGHGNGANLAQLNNPRQVIVDQNGTIYVADHENQRIMRFEAGVAEGSVIVGDKGVGNKSDQFRYPTGLCFDGDGNFKLILIYRSSLQSTITVEIYYLICMKTARHWLVLR</sequence>
<dbReference type="PROSITE" id="PS51125">
    <property type="entry name" value="NHL"/>
    <property type="match status" value="1"/>
</dbReference>